<dbReference type="EMBL" id="SLZW01000003">
    <property type="protein sequence ID" value="TCS63622.1"/>
    <property type="molecule type" value="Genomic_DNA"/>
</dbReference>
<evidence type="ECO:0000259" key="8">
    <source>
        <dbReference type="Pfam" id="PF24986"/>
    </source>
</evidence>
<dbReference type="Gene3D" id="2.30.30.240">
    <property type="entry name" value="PRC-barrel domain"/>
    <property type="match status" value="1"/>
</dbReference>
<keyword evidence="10" id="KW-1185">Reference proteome</keyword>
<dbReference type="SUPFAM" id="SSF50346">
    <property type="entry name" value="PRC-barrel domain"/>
    <property type="match status" value="1"/>
</dbReference>
<comment type="similarity">
    <text evidence="5">Belongs to the RimM family.</text>
</comment>
<sequence>MAMTQRCAPQHGENKAPGARVLVAVVTGVRGLKGEVRLKSFTADPTRVDAYGPLSDESGRRRFSLRTVGAAKGGQVIARIDGVADRTAAEALKGVRLYVDRDALPEPEEDEYYLSDLVGLIVVDGAGENFGRVEAADDYGAGVVLDIVCEDGVRVVVPFTRAVIPEVDLAGRRMVIVPPGGLFDTPPNEDGGEGGDADG</sequence>
<keyword evidence="1 5" id="KW-0963">Cytoplasm</keyword>
<dbReference type="Pfam" id="PF01782">
    <property type="entry name" value="RimM"/>
    <property type="match status" value="1"/>
</dbReference>
<dbReference type="InterPro" id="IPR011961">
    <property type="entry name" value="RimM"/>
</dbReference>
<dbReference type="InterPro" id="IPR011033">
    <property type="entry name" value="PRC_barrel-like_sf"/>
</dbReference>
<accession>A0A4R3JCW9</accession>
<evidence type="ECO:0000256" key="6">
    <source>
        <dbReference type="SAM" id="MobiDB-lite"/>
    </source>
</evidence>
<comment type="subunit">
    <text evidence="5">Binds ribosomal protein uS19.</text>
</comment>
<evidence type="ECO:0000256" key="3">
    <source>
        <dbReference type="ARBA" id="ARBA00022552"/>
    </source>
</evidence>
<protein>
    <recommendedName>
        <fullName evidence="5">Ribosome maturation factor RimM</fullName>
    </recommendedName>
</protein>
<dbReference type="InterPro" id="IPR056792">
    <property type="entry name" value="PRC_RimM"/>
</dbReference>
<dbReference type="InterPro" id="IPR002676">
    <property type="entry name" value="RimM_N"/>
</dbReference>
<dbReference type="InterPro" id="IPR009000">
    <property type="entry name" value="Transl_B-barrel_sf"/>
</dbReference>
<dbReference type="Pfam" id="PF24986">
    <property type="entry name" value="PRC_RimM"/>
    <property type="match status" value="1"/>
</dbReference>
<dbReference type="Gene3D" id="2.40.30.60">
    <property type="entry name" value="RimM"/>
    <property type="match status" value="1"/>
</dbReference>
<dbReference type="GO" id="GO:0005840">
    <property type="term" value="C:ribosome"/>
    <property type="evidence" value="ECO:0007669"/>
    <property type="project" value="InterPro"/>
</dbReference>
<evidence type="ECO:0000256" key="1">
    <source>
        <dbReference type="ARBA" id="ARBA00022490"/>
    </source>
</evidence>
<comment type="caution">
    <text evidence="9">The sequence shown here is derived from an EMBL/GenBank/DDBJ whole genome shotgun (WGS) entry which is preliminary data.</text>
</comment>
<evidence type="ECO:0000259" key="7">
    <source>
        <dbReference type="Pfam" id="PF01782"/>
    </source>
</evidence>
<evidence type="ECO:0000256" key="2">
    <source>
        <dbReference type="ARBA" id="ARBA00022517"/>
    </source>
</evidence>
<proteinExistence type="inferred from homology"/>
<comment type="subcellular location">
    <subcellularLocation>
        <location evidence="5">Cytoplasm</location>
    </subcellularLocation>
</comment>
<dbReference type="GO" id="GO:0043022">
    <property type="term" value="F:ribosome binding"/>
    <property type="evidence" value="ECO:0007669"/>
    <property type="project" value="InterPro"/>
</dbReference>
<dbReference type="GO" id="GO:0042274">
    <property type="term" value="P:ribosomal small subunit biogenesis"/>
    <property type="evidence" value="ECO:0007669"/>
    <property type="project" value="UniProtKB-UniRule"/>
</dbReference>
<comment type="domain">
    <text evidence="5">The PRC barrel domain binds ribosomal protein uS19.</text>
</comment>
<reference evidence="9 10" key="1">
    <citation type="submission" date="2019-03" db="EMBL/GenBank/DDBJ databases">
        <title>Genomic Encyclopedia of Type Strains, Phase IV (KMG-IV): sequencing the most valuable type-strain genomes for metagenomic binning, comparative biology and taxonomic classification.</title>
        <authorList>
            <person name="Goeker M."/>
        </authorList>
    </citation>
    <scope>NUCLEOTIDE SEQUENCE [LARGE SCALE GENOMIC DNA]</scope>
    <source>
        <strain evidence="9 10">DSM 101688</strain>
    </source>
</reference>
<comment type="function">
    <text evidence="5">An accessory protein needed during the final step in the assembly of 30S ribosomal subunit, possibly for assembly of the head region. Essential for efficient processing of 16S rRNA. May be needed both before and after RbfA during the maturation of 16S rRNA. It has affinity for free ribosomal 30S subunits but not for 70S ribosomes.</text>
</comment>
<evidence type="ECO:0000256" key="5">
    <source>
        <dbReference type="HAMAP-Rule" id="MF_00014"/>
    </source>
</evidence>
<feature type="compositionally biased region" description="Acidic residues" evidence="6">
    <location>
        <begin position="190"/>
        <end position="199"/>
    </location>
</feature>
<dbReference type="Proteomes" id="UP000295304">
    <property type="component" value="Unassembled WGS sequence"/>
</dbReference>
<dbReference type="PANTHER" id="PTHR33692:SF1">
    <property type="entry name" value="RIBOSOME MATURATION FACTOR RIMM"/>
    <property type="match status" value="1"/>
</dbReference>
<feature type="domain" description="RimM N-terminal" evidence="7">
    <location>
        <begin position="23"/>
        <end position="102"/>
    </location>
</feature>
<dbReference type="InterPro" id="IPR036976">
    <property type="entry name" value="RimM_N_sf"/>
</dbReference>
<dbReference type="AlphaFoldDB" id="A0A4R3JCW9"/>
<dbReference type="PANTHER" id="PTHR33692">
    <property type="entry name" value="RIBOSOME MATURATION FACTOR RIMM"/>
    <property type="match status" value="1"/>
</dbReference>
<dbReference type="SUPFAM" id="SSF50447">
    <property type="entry name" value="Translation proteins"/>
    <property type="match status" value="1"/>
</dbReference>
<dbReference type="GO" id="GO:0006364">
    <property type="term" value="P:rRNA processing"/>
    <property type="evidence" value="ECO:0007669"/>
    <property type="project" value="UniProtKB-UniRule"/>
</dbReference>
<name>A0A4R3JCW9_9PROT</name>
<evidence type="ECO:0000313" key="10">
    <source>
        <dbReference type="Proteomes" id="UP000295304"/>
    </source>
</evidence>
<keyword evidence="3 5" id="KW-0698">rRNA processing</keyword>
<dbReference type="GO" id="GO:0005737">
    <property type="term" value="C:cytoplasm"/>
    <property type="evidence" value="ECO:0007669"/>
    <property type="project" value="UniProtKB-SubCell"/>
</dbReference>
<evidence type="ECO:0000313" key="9">
    <source>
        <dbReference type="EMBL" id="TCS63622.1"/>
    </source>
</evidence>
<keyword evidence="2 5" id="KW-0690">Ribosome biogenesis</keyword>
<feature type="domain" description="Ribosome maturation factor RimM PRC barrel" evidence="8">
    <location>
        <begin position="115"/>
        <end position="182"/>
    </location>
</feature>
<keyword evidence="4 5" id="KW-0143">Chaperone</keyword>
<dbReference type="NCBIfam" id="TIGR02273">
    <property type="entry name" value="16S_RimM"/>
    <property type="match status" value="1"/>
</dbReference>
<evidence type="ECO:0000256" key="4">
    <source>
        <dbReference type="ARBA" id="ARBA00023186"/>
    </source>
</evidence>
<feature type="region of interest" description="Disordered" evidence="6">
    <location>
        <begin position="180"/>
        <end position="199"/>
    </location>
</feature>
<organism evidence="9 10">
    <name type="scientific">Varunaivibrio sulfuroxidans</name>
    <dbReference type="NCBI Taxonomy" id="1773489"/>
    <lineage>
        <taxon>Bacteria</taxon>
        <taxon>Pseudomonadati</taxon>
        <taxon>Pseudomonadota</taxon>
        <taxon>Alphaproteobacteria</taxon>
        <taxon>Rhodospirillales</taxon>
        <taxon>Magnetovibrionaceae</taxon>
        <taxon>Varunaivibrio</taxon>
    </lineage>
</organism>
<dbReference type="HAMAP" id="MF_00014">
    <property type="entry name" value="Ribosome_mat_RimM"/>
    <property type="match status" value="1"/>
</dbReference>
<gene>
    <name evidence="5" type="primary">rimM</name>
    <name evidence="9" type="ORF">EDD55_103245</name>
</gene>